<dbReference type="EMBL" id="JADKNH010000008">
    <property type="protein sequence ID" value="MBF4694133.1"/>
    <property type="molecule type" value="Genomic_DNA"/>
</dbReference>
<dbReference type="InterPro" id="IPR050586">
    <property type="entry name" value="CPA3_Na-H_Antiporter_D"/>
</dbReference>
<name>A0ABR9ZUL9_9FIRM</name>
<evidence type="ECO:0000256" key="3">
    <source>
        <dbReference type="ARBA" id="ARBA00022475"/>
    </source>
</evidence>
<dbReference type="InterPro" id="IPR003918">
    <property type="entry name" value="NADH_UbQ_OxRdtase"/>
</dbReference>
<feature type="transmembrane region" description="Helical" evidence="8">
    <location>
        <begin position="366"/>
        <end position="384"/>
    </location>
</feature>
<dbReference type="PRINTS" id="PR01437">
    <property type="entry name" value="NUOXDRDTASE4"/>
</dbReference>
<comment type="similarity">
    <text evidence="2">Belongs to the CPA3 antiporters (TC 2.A.63) subunit D family.</text>
</comment>
<feature type="transmembrane region" description="Helical" evidence="8">
    <location>
        <begin position="29"/>
        <end position="48"/>
    </location>
</feature>
<dbReference type="PANTHER" id="PTHR42703:SF1">
    <property type="entry name" value="NA(+)_H(+) ANTIPORTER SUBUNIT D1"/>
    <property type="match status" value="1"/>
</dbReference>
<proteinExistence type="inferred from homology"/>
<keyword evidence="6 8" id="KW-0472">Membrane</keyword>
<keyword evidence="3" id="KW-1003">Cell membrane</keyword>
<keyword evidence="5 8" id="KW-1133">Transmembrane helix</keyword>
<evidence type="ECO:0000256" key="6">
    <source>
        <dbReference type="ARBA" id="ARBA00023136"/>
    </source>
</evidence>
<evidence type="ECO:0000256" key="5">
    <source>
        <dbReference type="ARBA" id="ARBA00022989"/>
    </source>
</evidence>
<evidence type="ECO:0000259" key="9">
    <source>
        <dbReference type="Pfam" id="PF00361"/>
    </source>
</evidence>
<feature type="transmembrane region" description="Helical" evidence="8">
    <location>
        <begin position="158"/>
        <end position="176"/>
    </location>
</feature>
<dbReference type="Proteomes" id="UP000614200">
    <property type="component" value="Unassembled WGS sequence"/>
</dbReference>
<feature type="domain" description="NADH:quinone oxidoreductase/Mrp antiporter transmembrane" evidence="9">
    <location>
        <begin position="134"/>
        <end position="414"/>
    </location>
</feature>
<evidence type="ECO:0000256" key="1">
    <source>
        <dbReference type="ARBA" id="ARBA00004651"/>
    </source>
</evidence>
<evidence type="ECO:0000256" key="7">
    <source>
        <dbReference type="RuleBase" id="RU000320"/>
    </source>
</evidence>
<feature type="transmembrane region" description="Helical" evidence="8">
    <location>
        <begin position="227"/>
        <end position="251"/>
    </location>
</feature>
<evidence type="ECO:0000256" key="4">
    <source>
        <dbReference type="ARBA" id="ARBA00022692"/>
    </source>
</evidence>
<gene>
    <name evidence="10" type="ORF">ISU02_13510</name>
</gene>
<feature type="transmembrane region" description="Helical" evidence="8">
    <location>
        <begin position="127"/>
        <end position="143"/>
    </location>
</feature>
<comment type="caution">
    <text evidence="10">The sequence shown here is derived from an EMBL/GenBank/DDBJ whole genome shotgun (WGS) entry which is preliminary data.</text>
</comment>
<feature type="transmembrane region" description="Helical" evidence="8">
    <location>
        <begin position="449"/>
        <end position="470"/>
    </location>
</feature>
<evidence type="ECO:0000256" key="2">
    <source>
        <dbReference type="ARBA" id="ARBA00005346"/>
    </source>
</evidence>
<protein>
    <recommendedName>
        <fullName evidence="9">NADH:quinone oxidoreductase/Mrp antiporter transmembrane domain-containing protein</fullName>
    </recommendedName>
</protein>
<feature type="transmembrane region" description="Helical" evidence="8">
    <location>
        <begin position="7"/>
        <end position="23"/>
    </location>
</feature>
<feature type="transmembrane region" description="Helical" evidence="8">
    <location>
        <begin position="272"/>
        <end position="290"/>
    </location>
</feature>
<dbReference type="RefSeq" id="WP_194702376.1">
    <property type="nucleotide sequence ID" value="NZ_JADKNH010000008.1"/>
</dbReference>
<sequence>MVYYGPFICILILMLSGLILLSTRRKWKIQLLSGSAFFLCAFFMWISYRSFSKIQVEQLYLGHVFMLNALNLVLAFTFMIVNMLIIWFSYYAIHKYMDETAFNPYYGSLLVMNAFITMILFLDDTRWLYGAYFLVILMSYNLIKIKVNNAVQYEKTKFIVLNLFGLLLLAVGFMMLKELSGTTRIHLLRDYINLERLNYLTLSVTLCIIGLGINGALFPFYSWLPDLYSAMPATLSAHLSSITIKVGPIIMMKILYDGLGSMWFSEIEIDRVLVVLGGLSMLTGSLFAIYQRDIKKMIAYSTISQLGYIYLGMGLANSLGIQIAIYQIIAHTITKSAIYLSVSSIYEQAGTTIIEDLKGIGKEMPVTLMCFTMAALSMIGIPLLPGFINKWYMSLSAIANGSVVPVFIILISTILNATYYLPIIINGYYGKHNVSDKVFLSKAKPLKEVVPLIILVVMMVLLGIFSNEYFDINPVHYYF</sequence>
<reference evidence="10 11" key="1">
    <citation type="submission" date="2020-11" db="EMBL/GenBank/DDBJ databases">
        <title>Fusibacter basophilias sp. nov.</title>
        <authorList>
            <person name="Qiu D."/>
        </authorList>
    </citation>
    <scope>NUCLEOTIDE SEQUENCE [LARGE SCALE GENOMIC DNA]</scope>
    <source>
        <strain evidence="10 11">Q10-2</strain>
    </source>
</reference>
<evidence type="ECO:0000256" key="8">
    <source>
        <dbReference type="SAM" id="Phobius"/>
    </source>
</evidence>
<feature type="transmembrane region" description="Helical" evidence="8">
    <location>
        <begin position="69"/>
        <end position="93"/>
    </location>
</feature>
<keyword evidence="4 7" id="KW-0812">Transmembrane</keyword>
<organism evidence="10 11">
    <name type="scientific">Fusibacter ferrireducens</name>
    <dbReference type="NCBI Taxonomy" id="2785058"/>
    <lineage>
        <taxon>Bacteria</taxon>
        <taxon>Bacillati</taxon>
        <taxon>Bacillota</taxon>
        <taxon>Clostridia</taxon>
        <taxon>Eubacteriales</taxon>
        <taxon>Eubacteriales Family XII. Incertae Sedis</taxon>
        <taxon>Fusibacter</taxon>
    </lineage>
</organism>
<evidence type="ECO:0000313" key="11">
    <source>
        <dbReference type="Proteomes" id="UP000614200"/>
    </source>
</evidence>
<feature type="transmembrane region" description="Helical" evidence="8">
    <location>
        <begin position="105"/>
        <end position="122"/>
    </location>
</feature>
<dbReference type="PANTHER" id="PTHR42703">
    <property type="entry name" value="NADH DEHYDROGENASE"/>
    <property type="match status" value="1"/>
</dbReference>
<keyword evidence="11" id="KW-1185">Reference proteome</keyword>
<feature type="transmembrane region" description="Helical" evidence="8">
    <location>
        <begin position="404"/>
        <end position="429"/>
    </location>
</feature>
<dbReference type="Pfam" id="PF00361">
    <property type="entry name" value="Proton_antipo_M"/>
    <property type="match status" value="1"/>
</dbReference>
<comment type="subcellular location">
    <subcellularLocation>
        <location evidence="1">Cell membrane</location>
        <topology evidence="1">Multi-pass membrane protein</topology>
    </subcellularLocation>
    <subcellularLocation>
        <location evidence="7">Membrane</location>
        <topology evidence="7">Multi-pass membrane protein</topology>
    </subcellularLocation>
</comment>
<dbReference type="InterPro" id="IPR001750">
    <property type="entry name" value="ND/Mrp_TM"/>
</dbReference>
<feature type="transmembrane region" description="Helical" evidence="8">
    <location>
        <begin position="197"/>
        <end position="221"/>
    </location>
</feature>
<evidence type="ECO:0000313" key="10">
    <source>
        <dbReference type="EMBL" id="MBF4694133.1"/>
    </source>
</evidence>
<accession>A0ABR9ZUL9</accession>